<organism evidence="3 4">
    <name type="scientific">Aureobasidium namibiae CBS 147.97</name>
    <dbReference type="NCBI Taxonomy" id="1043004"/>
    <lineage>
        <taxon>Eukaryota</taxon>
        <taxon>Fungi</taxon>
        <taxon>Dikarya</taxon>
        <taxon>Ascomycota</taxon>
        <taxon>Pezizomycotina</taxon>
        <taxon>Dothideomycetes</taxon>
        <taxon>Dothideomycetidae</taxon>
        <taxon>Dothideales</taxon>
        <taxon>Saccotheciaceae</taxon>
        <taxon>Aureobasidium</taxon>
    </lineage>
</organism>
<dbReference type="PANTHER" id="PTHR21561:SF12">
    <property type="entry name" value="INO80 COMPLEX SUBUNIT B"/>
    <property type="match status" value="1"/>
</dbReference>
<evidence type="ECO:0000256" key="1">
    <source>
        <dbReference type="SAM" id="MobiDB-lite"/>
    </source>
</evidence>
<evidence type="ECO:0000313" key="3">
    <source>
        <dbReference type="EMBL" id="KEQ71469.1"/>
    </source>
</evidence>
<accession>A0A074WIL6</accession>
<name>A0A074WIL6_9PEZI</name>
<dbReference type="Proteomes" id="UP000027730">
    <property type="component" value="Unassembled WGS sequence"/>
</dbReference>
<evidence type="ECO:0000259" key="2">
    <source>
        <dbReference type="SMART" id="SM01406"/>
    </source>
</evidence>
<feature type="compositionally biased region" description="Acidic residues" evidence="1">
    <location>
        <begin position="83"/>
        <end position="134"/>
    </location>
</feature>
<feature type="region of interest" description="Disordered" evidence="1">
    <location>
        <begin position="1"/>
        <end position="227"/>
    </location>
</feature>
<dbReference type="InterPro" id="IPR029523">
    <property type="entry name" value="INO80B/Ies2"/>
</dbReference>
<dbReference type="HOGENOM" id="CLU_036529_1_0_1"/>
<dbReference type="EMBL" id="KL584714">
    <property type="protein sequence ID" value="KEQ71469.1"/>
    <property type="molecule type" value="Genomic_DNA"/>
</dbReference>
<dbReference type="RefSeq" id="XP_013425706.1">
    <property type="nucleotide sequence ID" value="XM_013570252.1"/>
</dbReference>
<dbReference type="OrthoDB" id="2021186at2759"/>
<dbReference type="GeneID" id="25415489"/>
<dbReference type="GO" id="GO:0031011">
    <property type="term" value="C:Ino80 complex"/>
    <property type="evidence" value="ECO:0007669"/>
    <property type="project" value="InterPro"/>
</dbReference>
<dbReference type="InterPro" id="IPR006880">
    <property type="entry name" value="INO80B_C"/>
</dbReference>
<dbReference type="PANTHER" id="PTHR21561">
    <property type="entry name" value="INO80 COMPLEX SUBUNIT B"/>
    <property type="match status" value="1"/>
</dbReference>
<feature type="compositionally biased region" description="Low complexity" evidence="1">
    <location>
        <begin position="1"/>
        <end position="26"/>
    </location>
</feature>
<keyword evidence="4" id="KW-1185">Reference proteome</keyword>
<dbReference type="GO" id="GO:0006338">
    <property type="term" value="P:chromatin remodeling"/>
    <property type="evidence" value="ECO:0007669"/>
    <property type="project" value="InterPro"/>
</dbReference>
<dbReference type="AlphaFoldDB" id="A0A074WIL6"/>
<feature type="region of interest" description="Disordered" evidence="1">
    <location>
        <begin position="268"/>
        <end position="287"/>
    </location>
</feature>
<evidence type="ECO:0000313" key="4">
    <source>
        <dbReference type="Proteomes" id="UP000027730"/>
    </source>
</evidence>
<dbReference type="STRING" id="1043004.A0A074WIL6"/>
<protein>
    <recommendedName>
        <fullName evidence="2">INO80 complex subunit B-like conserved region domain-containing protein</fullName>
    </recommendedName>
</protein>
<feature type="domain" description="INO80 complex subunit B-like conserved region" evidence="2">
    <location>
        <begin position="262"/>
        <end position="353"/>
    </location>
</feature>
<proteinExistence type="predicted"/>
<dbReference type="Pfam" id="PF04795">
    <property type="entry name" value="PAPA-1"/>
    <property type="match status" value="1"/>
</dbReference>
<gene>
    <name evidence="3" type="ORF">M436DRAFT_74531</name>
</gene>
<feature type="compositionally biased region" description="Acidic residues" evidence="1">
    <location>
        <begin position="179"/>
        <end position="222"/>
    </location>
</feature>
<sequence length="379" mass="42041">MPPTRSTRSTRAASSRLTALTSTSASINRQASDSHHLRITVKAPPSKLRQAISGDDPESDYDSPEPPARTARSTRNPRTVLDNESDDDQDDDDEEDDDDDDDAEGEDDDMDNTDMMDPEASDEDADADADDIEMDSPHPTPSVIRVAPSLPPAKPEQKTNPAASAPARKPNLKSVEAKEMEDDDEDDDDELSDLQSGDDDLPGAEDDEEDLDSDLEGEDGDATLDLTKLTRRQRAVYDEEQDASLMALSNEAQKKKHLTAEEHAMRRAEMARRRKNLSEKRNEEEKMDTINKLLKKPATKRRTRAEIIAAQSAADGTPVYTEDGEEYFHPANPLFVRYVNNKDGSRVGVPSEWLEEGQPVGQVLRNGWEAPPKMVEEVS</sequence>
<dbReference type="SMART" id="SM01406">
    <property type="entry name" value="PAPA-1"/>
    <property type="match status" value="1"/>
</dbReference>
<reference evidence="3 4" key="1">
    <citation type="journal article" date="2014" name="BMC Genomics">
        <title>Genome sequencing of four Aureobasidium pullulans varieties: biotechnological potential, stress tolerance, and description of new species.</title>
        <authorList>
            <person name="Gostin Ar C."/>
            <person name="Ohm R.A."/>
            <person name="Kogej T."/>
            <person name="Sonjak S."/>
            <person name="Turk M."/>
            <person name="Zajc J."/>
            <person name="Zalar P."/>
            <person name="Grube M."/>
            <person name="Sun H."/>
            <person name="Han J."/>
            <person name="Sharma A."/>
            <person name="Chiniquy J."/>
            <person name="Ngan C.Y."/>
            <person name="Lipzen A."/>
            <person name="Barry K."/>
            <person name="Grigoriev I.V."/>
            <person name="Gunde-Cimerman N."/>
        </authorList>
    </citation>
    <scope>NUCLEOTIDE SEQUENCE [LARGE SCALE GENOMIC DNA]</scope>
    <source>
        <strain evidence="3 4">CBS 147.97</strain>
    </source>
</reference>